<evidence type="ECO:0008006" key="3">
    <source>
        <dbReference type="Google" id="ProtNLM"/>
    </source>
</evidence>
<proteinExistence type="predicted"/>
<evidence type="ECO:0000313" key="1">
    <source>
        <dbReference type="EMBL" id="WPX72372.1"/>
    </source>
</evidence>
<dbReference type="InterPro" id="IPR014942">
    <property type="entry name" value="AbiEii"/>
</dbReference>
<name>A0ABZ0U576_9FIRM</name>
<accession>A0ABZ0U576</accession>
<evidence type="ECO:0000313" key="2">
    <source>
        <dbReference type="Proteomes" id="UP001325248"/>
    </source>
</evidence>
<dbReference type="Pfam" id="PF08843">
    <property type="entry name" value="AbiEii"/>
    <property type="match status" value="1"/>
</dbReference>
<sequence>MLLHEDKETFEELIGGASDVFHIPAYIIEKDYYVTLVLRELSNRIPDMVFKGGTSLSKCYQLIDRFSEDIDLSYTASSGVPGESRKRRLKKGVIESIEALGFCISNLEETRSRRNYNCYKAAYSSQFGIQTVLKPELVIETYVALLPFPTCQRPVDSYLHKFLDNEGLHNVAEEYQLLPFPIITQEIERTLIDKIFAICDYYLDGQISRHSRHLYDIHKILQTVSLADSFPALVKEVRQLREPLPNCPSAKEGIEILKLLTEILEREIYKEDYETITKGLLFQPVSYDEVCTSLKDFINKSYF</sequence>
<dbReference type="Gene3D" id="3.10.450.620">
    <property type="entry name" value="JHP933, nucleotidyltransferase-like core domain"/>
    <property type="match status" value="1"/>
</dbReference>
<reference evidence="1" key="1">
    <citation type="submission" date="2023-10" db="EMBL/GenBank/DDBJ databases">
        <title>Genome sequence of Blautia coccoides DSM 935.</title>
        <authorList>
            <person name="Boeer T."/>
            <person name="Bengelsdorf F.R."/>
            <person name="Daniel R."/>
            <person name="Poehlein A."/>
        </authorList>
    </citation>
    <scope>NUCLEOTIDE SEQUENCE [LARGE SCALE GENOMIC DNA]</scope>
    <source>
        <strain evidence="1">DSM 935</strain>
    </source>
</reference>
<organism evidence="1 2">
    <name type="scientific">Blautia producta</name>
    <dbReference type="NCBI Taxonomy" id="33035"/>
    <lineage>
        <taxon>Bacteria</taxon>
        <taxon>Bacillati</taxon>
        <taxon>Bacillota</taxon>
        <taxon>Clostridia</taxon>
        <taxon>Lachnospirales</taxon>
        <taxon>Lachnospiraceae</taxon>
        <taxon>Blautia</taxon>
    </lineage>
</organism>
<protein>
    <recommendedName>
        <fullName evidence="3">Nucleotidyltransferase AbiEii toxin of type IV toxin-antitoxin system</fullName>
    </recommendedName>
</protein>
<dbReference type="Proteomes" id="UP001325248">
    <property type="component" value="Chromosome"/>
</dbReference>
<gene>
    <name evidence="1" type="ORF">BLCOC_07080</name>
</gene>
<keyword evidence="2" id="KW-1185">Reference proteome</keyword>
<dbReference type="EMBL" id="CP136422">
    <property type="protein sequence ID" value="WPX72372.1"/>
    <property type="molecule type" value="Genomic_DNA"/>
</dbReference>